<name>A0AAD0BPI1_STEMA</name>
<proteinExistence type="predicted"/>
<sequence>MPAAGRQPGAATEDHEVAGQRPALPGHHALLREAMPGGRECAAYGPGGRRTSKRAPPSSAERPTVSSPR</sequence>
<evidence type="ECO:0000313" key="2">
    <source>
        <dbReference type="EMBL" id="AUI05890.1"/>
    </source>
</evidence>
<reference evidence="2 3" key="1">
    <citation type="submission" date="2017-12" db="EMBL/GenBank/DDBJ databases">
        <title>Complete Genome Sequence of Stenotrophomonas maltophilia CSM2.</title>
        <authorList>
            <person name="Castro-Jaimes S."/>
            <person name="Lopez-Leal G."/>
            <person name="Barberena Jonas C."/>
            <person name="Bustos P."/>
            <person name="Perez-Oseguera A."/>
            <person name="Cevallos M.A."/>
        </authorList>
    </citation>
    <scope>NUCLEOTIDE SEQUENCE [LARGE SCALE GENOMIC DNA]</scope>
    <source>
        <strain evidence="2 3">CSM2</strain>
    </source>
</reference>
<protein>
    <submittedName>
        <fullName evidence="2">Uncharacterized protein</fullName>
    </submittedName>
</protein>
<gene>
    <name evidence="2" type="ORF">SmaCSM2_01325</name>
</gene>
<dbReference type="EMBL" id="CP025298">
    <property type="protein sequence ID" value="AUI05890.1"/>
    <property type="molecule type" value="Genomic_DNA"/>
</dbReference>
<dbReference type="AlphaFoldDB" id="A0AAD0BPI1"/>
<feature type="region of interest" description="Disordered" evidence="1">
    <location>
        <begin position="1"/>
        <end position="69"/>
    </location>
</feature>
<evidence type="ECO:0000256" key="1">
    <source>
        <dbReference type="SAM" id="MobiDB-lite"/>
    </source>
</evidence>
<evidence type="ECO:0000313" key="3">
    <source>
        <dbReference type="Proteomes" id="UP000234414"/>
    </source>
</evidence>
<organism evidence="2 3">
    <name type="scientific">Stenotrophomonas maltophilia</name>
    <name type="common">Pseudomonas maltophilia</name>
    <name type="synonym">Xanthomonas maltophilia</name>
    <dbReference type="NCBI Taxonomy" id="40324"/>
    <lineage>
        <taxon>Bacteria</taxon>
        <taxon>Pseudomonadati</taxon>
        <taxon>Pseudomonadota</taxon>
        <taxon>Gammaproteobacteria</taxon>
        <taxon>Lysobacterales</taxon>
        <taxon>Lysobacteraceae</taxon>
        <taxon>Stenotrophomonas</taxon>
        <taxon>Stenotrophomonas maltophilia group</taxon>
    </lineage>
</organism>
<dbReference type="Proteomes" id="UP000234414">
    <property type="component" value="Chromosome"/>
</dbReference>
<accession>A0AAD0BPI1</accession>